<organism evidence="6 7">
    <name type="scientific">Calocera viscosa (strain TUFC12733)</name>
    <dbReference type="NCBI Taxonomy" id="1330018"/>
    <lineage>
        <taxon>Eukaryota</taxon>
        <taxon>Fungi</taxon>
        <taxon>Dikarya</taxon>
        <taxon>Basidiomycota</taxon>
        <taxon>Agaricomycotina</taxon>
        <taxon>Dacrymycetes</taxon>
        <taxon>Dacrymycetales</taxon>
        <taxon>Dacrymycetaceae</taxon>
        <taxon>Calocera</taxon>
    </lineage>
</organism>
<feature type="compositionally biased region" description="Basic and acidic residues" evidence="3">
    <location>
        <begin position="10"/>
        <end position="27"/>
    </location>
</feature>
<dbReference type="Gene3D" id="4.10.60.10">
    <property type="entry name" value="Zinc finger, CCHC-type"/>
    <property type="match status" value="1"/>
</dbReference>
<reference evidence="6 7" key="1">
    <citation type="journal article" date="2016" name="Mol. Biol. Evol.">
        <title>Comparative Genomics of Early-Diverging Mushroom-Forming Fungi Provides Insights into the Origins of Lignocellulose Decay Capabilities.</title>
        <authorList>
            <person name="Nagy L.G."/>
            <person name="Riley R."/>
            <person name="Tritt A."/>
            <person name="Adam C."/>
            <person name="Daum C."/>
            <person name="Floudas D."/>
            <person name="Sun H."/>
            <person name="Yadav J.S."/>
            <person name="Pangilinan J."/>
            <person name="Larsson K.H."/>
            <person name="Matsuura K."/>
            <person name="Barry K."/>
            <person name="Labutti K."/>
            <person name="Kuo R."/>
            <person name="Ohm R.A."/>
            <person name="Bhattacharya S.S."/>
            <person name="Shirouzu T."/>
            <person name="Yoshinaga Y."/>
            <person name="Martin F.M."/>
            <person name="Grigoriev I.V."/>
            <person name="Hibbett D.S."/>
        </authorList>
    </citation>
    <scope>NUCLEOTIDE SEQUENCE [LARGE SCALE GENOMIC DNA]</scope>
    <source>
        <strain evidence="6 7">TUFC12733</strain>
    </source>
</reference>
<dbReference type="Proteomes" id="UP000076738">
    <property type="component" value="Unassembled WGS sequence"/>
</dbReference>
<evidence type="ECO:0000313" key="6">
    <source>
        <dbReference type="EMBL" id="KZP00734.1"/>
    </source>
</evidence>
<feature type="compositionally biased region" description="Basic and acidic residues" evidence="3">
    <location>
        <begin position="234"/>
        <end position="246"/>
    </location>
</feature>
<feature type="region of interest" description="Disordered" evidence="3">
    <location>
        <begin position="171"/>
        <end position="419"/>
    </location>
</feature>
<protein>
    <submittedName>
        <fullName evidence="6">RNA-binding domain-containing protein</fullName>
    </submittedName>
</protein>
<keyword evidence="2" id="KW-0694">RNA-binding</keyword>
<keyword evidence="1" id="KW-0862">Zinc</keyword>
<evidence type="ECO:0000259" key="5">
    <source>
        <dbReference type="PROSITE" id="PS50158"/>
    </source>
</evidence>
<dbReference type="Gene3D" id="3.30.70.330">
    <property type="match status" value="1"/>
</dbReference>
<evidence type="ECO:0000313" key="7">
    <source>
        <dbReference type="Proteomes" id="UP000076738"/>
    </source>
</evidence>
<name>A0A167RB12_CALVF</name>
<evidence type="ECO:0000256" key="2">
    <source>
        <dbReference type="PROSITE-ProRule" id="PRU00176"/>
    </source>
</evidence>
<keyword evidence="1" id="KW-0479">Metal-binding</keyword>
<dbReference type="AlphaFoldDB" id="A0A167RB12"/>
<feature type="domain" description="RRM" evidence="4">
    <location>
        <begin position="63"/>
        <end position="133"/>
    </location>
</feature>
<keyword evidence="7" id="KW-1185">Reference proteome</keyword>
<feature type="compositionally biased region" description="Basic and acidic residues" evidence="3">
    <location>
        <begin position="378"/>
        <end position="399"/>
    </location>
</feature>
<keyword evidence="1" id="KW-0863">Zinc-finger</keyword>
<feature type="compositionally biased region" description="Basic and acidic residues" evidence="3">
    <location>
        <begin position="265"/>
        <end position="277"/>
    </location>
</feature>
<dbReference type="PANTHER" id="PTHR48038:SF1">
    <property type="entry name" value="RIBONUCLEOPROTEIN RB97D"/>
    <property type="match status" value="1"/>
</dbReference>
<feature type="compositionally biased region" description="Pro residues" evidence="3">
    <location>
        <begin position="359"/>
        <end position="373"/>
    </location>
</feature>
<dbReference type="GO" id="GO:0003723">
    <property type="term" value="F:RNA binding"/>
    <property type="evidence" value="ECO:0007669"/>
    <property type="project" value="UniProtKB-UniRule"/>
</dbReference>
<dbReference type="PROSITE" id="PS50158">
    <property type="entry name" value="ZF_CCHC"/>
    <property type="match status" value="1"/>
</dbReference>
<dbReference type="GO" id="GO:0008270">
    <property type="term" value="F:zinc ion binding"/>
    <property type="evidence" value="ECO:0007669"/>
    <property type="project" value="UniProtKB-KW"/>
</dbReference>
<feature type="compositionally biased region" description="Basic and acidic residues" evidence="3">
    <location>
        <begin position="182"/>
        <end position="191"/>
    </location>
</feature>
<dbReference type="SMART" id="SM00360">
    <property type="entry name" value="RRM"/>
    <property type="match status" value="1"/>
</dbReference>
<dbReference type="STRING" id="1330018.A0A167RB12"/>
<dbReference type="PANTHER" id="PTHR48038">
    <property type="entry name" value="RIBONUCLEOPROTEIN RB97D"/>
    <property type="match status" value="1"/>
</dbReference>
<dbReference type="Pfam" id="PF00098">
    <property type="entry name" value="zf-CCHC"/>
    <property type="match status" value="1"/>
</dbReference>
<evidence type="ECO:0000259" key="4">
    <source>
        <dbReference type="PROSITE" id="PS50102"/>
    </source>
</evidence>
<feature type="compositionally biased region" description="Low complexity" evidence="3">
    <location>
        <begin position="287"/>
        <end position="301"/>
    </location>
</feature>
<feature type="compositionally biased region" description="Basic and acidic residues" evidence="3">
    <location>
        <begin position="201"/>
        <end position="226"/>
    </location>
</feature>
<dbReference type="InterPro" id="IPR035979">
    <property type="entry name" value="RBD_domain_sf"/>
</dbReference>
<dbReference type="PROSITE" id="PS50102">
    <property type="entry name" value="RRM"/>
    <property type="match status" value="1"/>
</dbReference>
<dbReference type="CDD" id="cd00590">
    <property type="entry name" value="RRM_SF"/>
    <property type="match status" value="1"/>
</dbReference>
<evidence type="ECO:0000256" key="3">
    <source>
        <dbReference type="SAM" id="MobiDB-lite"/>
    </source>
</evidence>
<feature type="compositionally biased region" description="Pro residues" evidence="3">
    <location>
        <begin position="302"/>
        <end position="328"/>
    </location>
</feature>
<dbReference type="EMBL" id="KV417268">
    <property type="protein sequence ID" value="KZP00734.1"/>
    <property type="molecule type" value="Genomic_DNA"/>
</dbReference>
<evidence type="ECO:0000256" key="1">
    <source>
        <dbReference type="PROSITE-ProRule" id="PRU00047"/>
    </source>
</evidence>
<dbReference type="InterPro" id="IPR012677">
    <property type="entry name" value="Nucleotide-bd_a/b_plait_sf"/>
</dbReference>
<dbReference type="SUPFAM" id="SSF54928">
    <property type="entry name" value="RNA-binding domain, RBD"/>
    <property type="match status" value="1"/>
</dbReference>
<dbReference type="OrthoDB" id="1099063at2759"/>
<accession>A0A167RB12</accession>
<dbReference type="SMART" id="SM00343">
    <property type="entry name" value="ZnF_C2HC"/>
    <property type="match status" value="1"/>
</dbReference>
<dbReference type="Pfam" id="PF00076">
    <property type="entry name" value="RRM_1"/>
    <property type="match status" value="1"/>
</dbReference>
<proteinExistence type="predicted"/>
<dbReference type="InterPro" id="IPR001878">
    <property type="entry name" value="Znf_CCHC"/>
</dbReference>
<gene>
    <name evidence="6" type="ORF">CALVIDRAFT_560068</name>
</gene>
<sequence length="441" mass="48596">MEGDLSLEQRIGDEPSTDHTLNGHDTEVDQVPIDDSDTARDGDSPTKGGFGGRWKGQREAKPNKVYIGGLPETTRQEDLQNCFGKLGNVTNIELKLGYGFVEFDNVKAAEEAVAKYNEGFFMGSKIKVEQSHGGGRTSKYNNDPGACFKCGQHGHWARECPTGGAPVRKYGGYARSGGPDSAVDRPSHGPKDYGAPPPTRDFGRYDDYRDRDRYAAPPPRDSRYDYSRPPLPPRDTRDYRDPRDVRLPPSPPRDYPRDYAGAPPPRRDYDEYRRPEGRVPPPPALPPARYEARPYYPEPSSYGPPPAAGYPPPRVPDYPPPLSRPPVADPYVARPYERRDSSGGAPPPPPPVGDKYGYPPVPPAGRPRSPPVLPVRNGARDDYDRGPVRDYGRAPDYRARSPPPANGATRYPEYPPRDATANGYRYGTLVTAGGQILSMPG</sequence>
<dbReference type="InterPro" id="IPR000504">
    <property type="entry name" value="RRM_dom"/>
</dbReference>
<feature type="domain" description="CCHC-type" evidence="5">
    <location>
        <begin position="147"/>
        <end position="161"/>
    </location>
</feature>
<feature type="region of interest" description="Disordered" evidence="3">
    <location>
        <begin position="1"/>
        <end position="57"/>
    </location>
</feature>